<evidence type="ECO:0000313" key="1">
    <source>
        <dbReference type="EMBL" id="GGN26741.1"/>
    </source>
</evidence>
<name>A0ABQ2IQB5_9PSEU</name>
<gene>
    <name evidence="1" type="ORF">GCM10011609_81750</name>
</gene>
<proteinExistence type="predicted"/>
<reference evidence="2" key="1">
    <citation type="journal article" date="2019" name="Int. J. Syst. Evol. Microbiol.">
        <title>The Global Catalogue of Microorganisms (GCM) 10K type strain sequencing project: providing services to taxonomists for standard genome sequencing and annotation.</title>
        <authorList>
            <consortium name="The Broad Institute Genomics Platform"/>
            <consortium name="The Broad Institute Genome Sequencing Center for Infectious Disease"/>
            <person name="Wu L."/>
            <person name="Ma J."/>
        </authorList>
    </citation>
    <scope>NUCLEOTIDE SEQUENCE [LARGE SCALE GENOMIC DNA]</scope>
    <source>
        <strain evidence="2">CGMCC 4.7319</strain>
    </source>
</reference>
<comment type="caution">
    <text evidence="1">The sequence shown here is derived from an EMBL/GenBank/DDBJ whole genome shotgun (WGS) entry which is preliminary data.</text>
</comment>
<sequence length="104" mass="11900">MPPERRGGLDGFSDRFIRDIVRLELSRGYLWPTAVQSSLEHWATFVRHPYRRLLIDDGNDGCGGWECCGNPLVARELLGFVARALPRGSARELRKRLDELDALY</sequence>
<protein>
    <submittedName>
        <fullName evidence="1">Uncharacterized protein</fullName>
    </submittedName>
</protein>
<dbReference type="Proteomes" id="UP000597656">
    <property type="component" value="Unassembled WGS sequence"/>
</dbReference>
<accession>A0ABQ2IQB5</accession>
<dbReference type="RefSeq" id="WP_189160240.1">
    <property type="nucleotide sequence ID" value="NZ_BMNC01000024.1"/>
</dbReference>
<evidence type="ECO:0000313" key="2">
    <source>
        <dbReference type="Proteomes" id="UP000597656"/>
    </source>
</evidence>
<keyword evidence="2" id="KW-1185">Reference proteome</keyword>
<organism evidence="1 2">
    <name type="scientific">Lentzea pudingi</name>
    <dbReference type="NCBI Taxonomy" id="1789439"/>
    <lineage>
        <taxon>Bacteria</taxon>
        <taxon>Bacillati</taxon>
        <taxon>Actinomycetota</taxon>
        <taxon>Actinomycetes</taxon>
        <taxon>Pseudonocardiales</taxon>
        <taxon>Pseudonocardiaceae</taxon>
        <taxon>Lentzea</taxon>
    </lineage>
</organism>
<dbReference type="EMBL" id="BMNC01000024">
    <property type="protein sequence ID" value="GGN26741.1"/>
    <property type="molecule type" value="Genomic_DNA"/>
</dbReference>